<evidence type="ECO:0000259" key="1">
    <source>
        <dbReference type="PROSITE" id="PS51725"/>
    </source>
</evidence>
<reference evidence="2 3" key="1">
    <citation type="submission" date="2023-07" db="EMBL/GenBank/DDBJ databases">
        <title>Genomic Encyclopedia of Type Strains, Phase IV (KMG-IV): sequencing the most valuable type-strain genomes for metagenomic binning, comparative biology and taxonomic classification.</title>
        <authorList>
            <person name="Goeker M."/>
        </authorList>
    </citation>
    <scope>NUCLEOTIDE SEQUENCE [LARGE SCALE GENOMIC DNA]</scope>
    <source>
        <strain evidence="2 3">DSM 16784</strain>
    </source>
</reference>
<keyword evidence="2" id="KW-0560">Oxidoreductase</keyword>
<comment type="caution">
    <text evidence="2">The sequence shown here is derived from an EMBL/GenBank/DDBJ whole genome shotgun (WGS) entry which is preliminary data.</text>
</comment>
<feature type="domain" description="ABM" evidence="1">
    <location>
        <begin position="2"/>
        <end position="90"/>
    </location>
</feature>
<dbReference type="EMBL" id="JAUSUR010000007">
    <property type="protein sequence ID" value="MDQ0362713.1"/>
    <property type="molecule type" value="Genomic_DNA"/>
</dbReference>
<dbReference type="PANTHER" id="PTHR33336:SF15">
    <property type="entry name" value="ABM DOMAIN-CONTAINING PROTEIN"/>
    <property type="match status" value="1"/>
</dbReference>
<name>A0ABU0E729_9FIRM</name>
<dbReference type="InterPro" id="IPR050744">
    <property type="entry name" value="AI-2_Isomerase_LsrG"/>
</dbReference>
<dbReference type="Gene3D" id="3.30.70.100">
    <property type="match status" value="1"/>
</dbReference>
<evidence type="ECO:0000313" key="3">
    <source>
        <dbReference type="Proteomes" id="UP001230220"/>
    </source>
</evidence>
<protein>
    <submittedName>
        <fullName evidence="2">Quinol monooxygenase YgiN</fullName>
    </submittedName>
</protein>
<dbReference type="InterPro" id="IPR011008">
    <property type="entry name" value="Dimeric_a/b-barrel"/>
</dbReference>
<dbReference type="Proteomes" id="UP001230220">
    <property type="component" value="Unassembled WGS sequence"/>
</dbReference>
<gene>
    <name evidence="2" type="ORF">J2S15_003467</name>
</gene>
<dbReference type="PANTHER" id="PTHR33336">
    <property type="entry name" value="QUINOL MONOOXYGENASE YGIN-RELATED"/>
    <property type="match status" value="1"/>
</dbReference>
<proteinExistence type="predicted"/>
<keyword evidence="2" id="KW-0503">Monooxygenase</keyword>
<evidence type="ECO:0000313" key="2">
    <source>
        <dbReference type="EMBL" id="MDQ0362713.1"/>
    </source>
</evidence>
<dbReference type="PROSITE" id="PS51725">
    <property type="entry name" value="ABM"/>
    <property type="match status" value="1"/>
</dbReference>
<dbReference type="RefSeq" id="WP_307410612.1">
    <property type="nucleotide sequence ID" value="NZ_JAUSUR010000007.1"/>
</dbReference>
<keyword evidence="3" id="KW-1185">Reference proteome</keyword>
<dbReference type="SUPFAM" id="SSF54909">
    <property type="entry name" value="Dimeric alpha+beta barrel"/>
    <property type="match status" value="1"/>
</dbReference>
<dbReference type="GO" id="GO:0004497">
    <property type="term" value="F:monooxygenase activity"/>
    <property type="evidence" value="ECO:0007669"/>
    <property type="project" value="UniProtKB-KW"/>
</dbReference>
<accession>A0ABU0E729</accession>
<dbReference type="InterPro" id="IPR007138">
    <property type="entry name" value="ABM_dom"/>
</dbReference>
<dbReference type="Pfam" id="PF03992">
    <property type="entry name" value="ABM"/>
    <property type="match status" value="1"/>
</dbReference>
<organism evidence="2 3">
    <name type="scientific">Breznakia pachnodae</name>
    <dbReference type="NCBI Taxonomy" id="265178"/>
    <lineage>
        <taxon>Bacteria</taxon>
        <taxon>Bacillati</taxon>
        <taxon>Bacillota</taxon>
        <taxon>Erysipelotrichia</taxon>
        <taxon>Erysipelotrichales</taxon>
        <taxon>Erysipelotrichaceae</taxon>
        <taxon>Breznakia</taxon>
    </lineage>
</organism>
<sequence>MIRVIATFQLQEDMIDVAKKIAEVLVSETRNEDGCIQYDLLQDNKDENHLVMIEHWETQEKLDAHSASEHFAKYVPMLAELCVKAPEVVTYKNLF</sequence>